<evidence type="ECO:0000313" key="3">
    <source>
        <dbReference type="EMBL" id="MBD2752009.1"/>
    </source>
</evidence>
<evidence type="ECO:0000313" key="4">
    <source>
        <dbReference type="Proteomes" id="UP000653797"/>
    </source>
</evidence>
<comment type="caution">
    <text evidence="3">The sequence shown here is derived from an EMBL/GenBank/DDBJ whole genome shotgun (WGS) entry which is preliminary data.</text>
</comment>
<sequence length="485" mass="55065">MSTPQLKSMALTGPMVLSGQISPMTWRRRMPISIRFALRPPKKGRSYSNQHPLQVWITINRQRVCFGAVWCNQKLLVNPADWRVHKQASARRVDPVNAQITSMKAYIEGVFHRQRETGGVPSVESVQNECLTGLLPEWSSEHGWVYLHDKTKRRNPNQYANCLSANSPLDEAYIAYIAHLQQQGADKILSRVSLGRWKRGLRLLNEFAAQTNQQLPTAGSVSVGWAKRYHIWLQTQDGGRNRSQPVGAAQASRFVLKVSAVLRWMIEEDWIHDNPIARVRWPKATDKEVQFLEPGHVHQLLQMDHSGIKGMALWWFCLMCCTGLDFPDALAYARNRKAYEVIGPEGLKLVGRRKKPPHNEYHLPLLDEVEQLFAIYPTGPHALSAQYVNRYTDHIETVLGISWRITVKTARKTFGCLMLAAGHRIADVSLMLGHASIAITERHYVKVRAASIDRSMKRVKVDISQLVGDSATRNTNPFIQLHKTA</sequence>
<keyword evidence="1" id="KW-0233">DNA recombination</keyword>
<organism evidence="3 4">
    <name type="scientific">Spirosoma validum</name>
    <dbReference type="NCBI Taxonomy" id="2771355"/>
    <lineage>
        <taxon>Bacteria</taxon>
        <taxon>Pseudomonadati</taxon>
        <taxon>Bacteroidota</taxon>
        <taxon>Cytophagia</taxon>
        <taxon>Cytophagales</taxon>
        <taxon>Cytophagaceae</taxon>
        <taxon>Spirosoma</taxon>
    </lineage>
</organism>
<dbReference type="EMBL" id="JACXAA010000001">
    <property type="protein sequence ID" value="MBD2752009.1"/>
    <property type="molecule type" value="Genomic_DNA"/>
</dbReference>
<evidence type="ECO:0000256" key="1">
    <source>
        <dbReference type="ARBA" id="ARBA00023172"/>
    </source>
</evidence>
<gene>
    <name evidence="3" type="ORF">IC230_03835</name>
</gene>
<feature type="domain" description="Tyr recombinase" evidence="2">
    <location>
        <begin position="287"/>
        <end position="457"/>
    </location>
</feature>
<dbReference type="SUPFAM" id="SSF56349">
    <property type="entry name" value="DNA breaking-rejoining enzymes"/>
    <property type="match status" value="1"/>
</dbReference>
<dbReference type="GO" id="GO:0003677">
    <property type="term" value="F:DNA binding"/>
    <property type="evidence" value="ECO:0007669"/>
    <property type="project" value="InterPro"/>
</dbReference>
<dbReference type="InterPro" id="IPR011010">
    <property type="entry name" value="DNA_brk_join_enz"/>
</dbReference>
<reference evidence="3" key="1">
    <citation type="submission" date="2020-09" db="EMBL/GenBank/DDBJ databases">
        <authorList>
            <person name="Kim M.K."/>
        </authorList>
    </citation>
    <scope>NUCLEOTIDE SEQUENCE</scope>
    <source>
        <strain evidence="3">BT704</strain>
    </source>
</reference>
<protein>
    <submittedName>
        <fullName evidence="3">Tyrosine-type recombinase/integrase</fullName>
    </submittedName>
</protein>
<dbReference type="PROSITE" id="PS51898">
    <property type="entry name" value="TYR_RECOMBINASE"/>
    <property type="match status" value="1"/>
</dbReference>
<evidence type="ECO:0000259" key="2">
    <source>
        <dbReference type="PROSITE" id="PS51898"/>
    </source>
</evidence>
<dbReference type="GO" id="GO:0006310">
    <property type="term" value="P:DNA recombination"/>
    <property type="evidence" value="ECO:0007669"/>
    <property type="project" value="UniProtKB-KW"/>
</dbReference>
<dbReference type="RefSeq" id="WP_191037627.1">
    <property type="nucleotide sequence ID" value="NZ_JACXAA010000001.1"/>
</dbReference>
<dbReference type="InterPro" id="IPR013762">
    <property type="entry name" value="Integrase-like_cat_sf"/>
</dbReference>
<dbReference type="Proteomes" id="UP000653797">
    <property type="component" value="Unassembled WGS sequence"/>
</dbReference>
<name>A0A927AYA6_9BACT</name>
<accession>A0A927AYA6</accession>
<dbReference type="InterPro" id="IPR002104">
    <property type="entry name" value="Integrase_catalytic"/>
</dbReference>
<keyword evidence="4" id="KW-1185">Reference proteome</keyword>
<proteinExistence type="predicted"/>
<dbReference type="AlphaFoldDB" id="A0A927AYA6"/>
<dbReference type="GO" id="GO:0015074">
    <property type="term" value="P:DNA integration"/>
    <property type="evidence" value="ECO:0007669"/>
    <property type="project" value="InterPro"/>
</dbReference>
<dbReference type="Gene3D" id="1.10.443.10">
    <property type="entry name" value="Intergrase catalytic core"/>
    <property type="match status" value="1"/>
</dbReference>